<dbReference type="InterPro" id="IPR038081">
    <property type="entry name" value="CalX-like_sf"/>
</dbReference>
<dbReference type="InterPro" id="IPR055188">
    <property type="entry name" value="Choice_anch_I"/>
</dbReference>
<sequence length="1679" mass="174436">MALTIGSIAFVGFNADGNDNIAFVALTDINPGEVLIFEDNEWNGTSFNDTNEGAFSWTATSLVPAGTIVRIDNIGSGTITASTGTVVTPVSGRGSNRGIAADNEVIYVYQGDASSPTFITAIANSGFTSTTGLLTNTGLSAGVNALDLSTVDTGADIAAYVGTRGGQASFSSYLPLINNAANWVTQDGSGDQSLDNTTPDLPFSAVAFTVGSTTPSVNLSLSTNTGSEAGQTVITITVTASSAVVGNQTITLGVGGTGITAGDYSLSNTIITIPNGQTSGSVTLTVVDDVLVEGTETAVLTISNLSAGIALGTTTTRNITITDNDTPKVPTVSITATDANAAESSTTVNKGSFTLTRTGDTTAALTVTYTVGGTATNGIDYNGLTGSVVIPAGQASATITITPVNDATTEGNETVTLTLVDGVSYDLGVANATVTIADNTAGTLKKVGSFTSANGAEISAFDPVSDRLFVVAGNTVEIYSISNTGALTAVGSLNPGLTAPVGTEIIPNSVAVNNGTVAVAYAVRNTTTGAQLPGQVAFFNAADGSFLKSVQVGYLPDMLTFTPDGKKVLTADEGEPNSYGQANSFDPEGSVSIINLENGVANATVQTASFTAFNSQIDSLRASGVRIFGPGATVAQDLEPEYIAFSGDGTKAYVTLQENNALAIVDIATATVTEIKPLGRKDHSLPGNGIDPSDRDNGINTRQVPVSGLYQPDAIASYTVNGQTYYITANEGDARDYTGFSEEVRVGSNSYTLDATTFADGATLKQNANLGRLTVTNATGDTDGDGDFDRIEAFGGRSFSIWDSNGNRVFDSGDQFERITATQVPSLFNSDGSFTSPNFDSRSDNKGPEPEGVVVGVVNNRTYAFIGLERTGDIIVYEVTNPNSPQFIEYINTPEDIGIEGLTFISAADSPTGKALLVTTNEVSKTVAVFEFTPPVRISEIQGSSHISPFNGRGVRNVQGIVTAIAANGFYIQDPNPDDNLATSEGIFVFTGSNSSILSARRVGEAVLVSGTVSEFRPGGSANNLTVTQIGNNNNVQSLTVSAWTDAPTTTITPTVLGNGGRTIPTQTINNDFTTQGNVETGGDFDPINEGIDFYESVEGMLVQINNPVATSPTGNFGTSEEIWVLADNGANATSRTSRGGSLITSTDFNPERIQIDDLINGAVTLPDVNVGAKLSNVTGVVSYDFNNYEVLTASSPTVVQPSPLQKEVTNLTGSATQLTVATFNVENLDPGDGDAKFNAIANAIVNNLRSPDIISLEEIQDNNGPTNDSVVDASATYQKLIDAIAAAGGPTYEYRQINPVDDQDGGEPGGNIRVGFLYNPNRVRFIERSLRRITDTNLEDGDAFANSRKPLVGQFFFNGEIVTVVGNHFNSKGGDQPLYGPNQPPNLTSEVQRNQQATIVKDYVQGILSKNPNANVIVAGDLNDFEFSQPVSTLESGGLNTLTETLPENERYTYNFQGNAQALDHILVSDNLSSLLDGYDVVHINSEFADQVSDHDPVVAQFNIEVGITLNGGNGQDTLNGKSGNDTINGGNGDDVLYGNRGNDTLIGGNGNDVIWGGAGADSLNGGNGNDTLIGGLGKDTLTGGSGSDRFVYNAFNEGTDTITDFTTNQDILDLRGAFQSLGVTSVTSDYLRLVQSGSNTLVQIDQNGAVGGAIFSTLVTLNGVSANNLAIGTNVLV</sequence>
<keyword evidence="7" id="KW-0472">Membrane</keyword>
<dbReference type="PRINTS" id="PR00313">
    <property type="entry name" value="CABNDNGRPT"/>
</dbReference>
<dbReference type="InterPro" id="IPR015943">
    <property type="entry name" value="WD40/YVTN_repeat-like_dom_sf"/>
</dbReference>
<dbReference type="EMBL" id="JACJSG010000005">
    <property type="protein sequence ID" value="MBD2500053.1"/>
    <property type="molecule type" value="Genomic_DNA"/>
</dbReference>
<dbReference type="SUPFAM" id="SSF50969">
    <property type="entry name" value="YVTN repeat-like/Quinoprotein amine dehydrogenase"/>
    <property type="match status" value="1"/>
</dbReference>
<dbReference type="InterPro" id="IPR019960">
    <property type="entry name" value="T1SS_VCA0849"/>
</dbReference>
<evidence type="ECO:0000259" key="9">
    <source>
        <dbReference type="SMART" id="SM00237"/>
    </source>
</evidence>
<dbReference type="Gene3D" id="3.60.10.10">
    <property type="entry name" value="Endonuclease/exonuclease/phosphatase"/>
    <property type="match status" value="1"/>
</dbReference>
<dbReference type="PRINTS" id="PR01488">
    <property type="entry name" value="RTXTOXINA"/>
</dbReference>
<dbReference type="Pfam" id="PF03372">
    <property type="entry name" value="Exo_endo_phos"/>
    <property type="match status" value="1"/>
</dbReference>
<feature type="domain" description="Calx-beta" evidence="9">
    <location>
        <begin position="319"/>
        <end position="420"/>
    </location>
</feature>
<dbReference type="NCBIfam" id="NF038117">
    <property type="entry name" value="choice_anch_I"/>
    <property type="match status" value="1"/>
</dbReference>
<dbReference type="PANTHER" id="PTHR42834">
    <property type="entry name" value="ENDONUCLEASE/EXONUCLEASE/PHOSPHATASE FAMILY PROTEIN (AFU_ORTHOLOGUE AFUA_3G09210)"/>
    <property type="match status" value="1"/>
</dbReference>
<dbReference type="InterPro" id="IPR011049">
    <property type="entry name" value="Serralysin-like_metalloprot_C"/>
</dbReference>
<dbReference type="SMART" id="SM00237">
    <property type="entry name" value="Calx_beta"/>
    <property type="match status" value="1"/>
</dbReference>
<keyword evidence="6" id="KW-0843">Virulence</keyword>
<dbReference type="Pfam" id="PF22494">
    <property type="entry name" value="choice_anch_I"/>
    <property type="match status" value="1"/>
</dbReference>
<comment type="caution">
    <text evidence="10">The sequence shown here is derived from an EMBL/GenBank/DDBJ whole genome shotgun (WGS) entry which is preliminary data.</text>
</comment>
<keyword evidence="4" id="KW-0677">Repeat</keyword>
<name>A0ABR8D0X4_9NOST</name>
<evidence type="ECO:0000256" key="5">
    <source>
        <dbReference type="ARBA" id="ARBA00022837"/>
    </source>
</evidence>
<dbReference type="InterPro" id="IPR003644">
    <property type="entry name" value="Calx_beta"/>
</dbReference>
<evidence type="ECO:0000313" key="10">
    <source>
        <dbReference type="EMBL" id="MBD2500053.1"/>
    </source>
</evidence>
<evidence type="ECO:0000256" key="3">
    <source>
        <dbReference type="ARBA" id="ARBA00022729"/>
    </source>
</evidence>
<evidence type="ECO:0000256" key="6">
    <source>
        <dbReference type="ARBA" id="ARBA00023026"/>
    </source>
</evidence>
<feature type="region of interest" description="Disordered" evidence="8">
    <location>
        <begin position="679"/>
        <end position="699"/>
    </location>
</feature>
<keyword evidence="3" id="KW-0732">Signal</keyword>
<dbReference type="InterPro" id="IPR003995">
    <property type="entry name" value="RTX_toxin_determinant-A"/>
</dbReference>
<evidence type="ECO:0000256" key="4">
    <source>
        <dbReference type="ARBA" id="ARBA00022737"/>
    </source>
</evidence>
<feature type="region of interest" description="Disordered" evidence="8">
    <location>
        <begin position="827"/>
        <end position="850"/>
    </location>
</feature>
<dbReference type="PANTHER" id="PTHR42834:SF1">
    <property type="entry name" value="ENDONUCLEASE_EXONUCLEASE_PHOSPHATASE FAMILY PROTEIN (AFU_ORTHOLOGUE AFUA_3G09210)"/>
    <property type="match status" value="1"/>
</dbReference>
<dbReference type="RefSeq" id="WP_190468081.1">
    <property type="nucleotide sequence ID" value="NZ_JACJSG010000005.1"/>
</dbReference>
<dbReference type="CDD" id="cd10283">
    <property type="entry name" value="MnuA_DNase1-like"/>
    <property type="match status" value="1"/>
</dbReference>
<keyword evidence="2" id="KW-0800">Toxin</keyword>
<organism evidence="10 11">
    <name type="scientific">Anabaena azotica FACHB-119</name>
    <dbReference type="NCBI Taxonomy" id="947527"/>
    <lineage>
        <taxon>Bacteria</taxon>
        <taxon>Bacillati</taxon>
        <taxon>Cyanobacteriota</taxon>
        <taxon>Cyanophyceae</taxon>
        <taxon>Nostocales</taxon>
        <taxon>Nostocaceae</taxon>
        <taxon>Anabaena</taxon>
        <taxon>Anabaena azotica</taxon>
    </lineage>
</organism>
<evidence type="ECO:0000256" key="1">
    <source>
        <dbReference type="ARBA" id="ARBA00004370"/>
    </source>
</evidence>
<evidence type="ECO:0000313" key="11">
    <source>
        <dbReference type="Proteomes" id="UP000661112"/>
    </source>
</evidence>
<accession>A0ABR8D0X4</accession>
<dbReference type="Pfam" id="PF00353">
    <property type="entry name" value="HemolysinCabind"/>
    <property type="match status" value="1"/>
</dbReference>
<evidence type="ECO:0000256" key="7">
    <source>
        <dbReference type="ARBA" id="ARBA00023136"/>
    </source>
</evidence>
<dbReference type="InterPro" id="IPR001343">
    <property type="entry name" value="Hemolysn_Ca-bd"/>
</dbReference>
<gene>
    <name evidence="10" type="ORF">H6G83_05360</name>
</gene>
<dbReference type="Gene3D" id="2.60.40.2030">
    <property type="match status" value="2"/>
</dbReference>
<protein>
    <submittedName>
        <fullName evidence="10">Choice-of-anchor I family protein</fullName>
    </submittedName>
</protein>
<dbReference type="InterPro" id="IPR018511">
    <property type="entry name" value="Hemolysin-typ_Ca-bd_CS"/>
</dbReference>
<dbReference type="Gene3D" id="2.150.10.10">
    <property type="entry name" value="Serralysin-like metalloprotease, C-terminal"/>
    <property type="match status" value="1"/>
</dbReference>
<dbReference type="InterPro" id="IPR036691">
    <property type="entry name" value="Endo/exonu/phosph_ase_sf"/>
</dbReference>
<dbReference type="SUPFAM" id="SSF56219">
    <property type="entry name" value="DNase I-like"/>
    <property type="match status" value="1"/>
</dbReference>
<dbReference type="Proteomes" id="UP000661112">
    <property type="component" value="Unassembled WGS sequence"/>
</dbReference>
<dbReference type="Pfam" id="PF03160">
    <property type="entry name" value="Calx-beta"/>
    <property type="match status" value="2"/>
</dbReference>
<comment type="subcellular location">
    <subcellularLocation>
        <location evidence="1">Membrane</location>
    </subcellularLocation>
</comment>
<evidence type="ECO:0000256" key="2">
    <source>
        <dbReference type="ARBA" id="ARBA00022656"/>
    </source>
</evidence>
<proteinExistence type="predicted"/>
<keyword evidence="5" id="KW-0106">Calcium</keyword>
<keyword evidence="11" id="KW-1185">Reference proteome</keyword>
<dbReference type="InterPro" id="IPR011044">
    <property type="entry name" value="Quino_amine_DH_bsu"/>
</dbReference>
<evidence type="ECO:0000256" key="8">
    <source>
        <dbReference type="SAM" id="MobiDB-lite"/>
    </source>
</evidence>
<dbReference type="Gene3D" id="2.130.10.10">
    <property type="entry name" value="YVTN repeat-like/Quinoprotein amine dehydrogenase"/>
    <property type="match status" value="1"/>
</dbReference>
<reference evidence="10 11" key="1">
    <citation type="journal article" date="2020" name="ISME J.">
        <title>Comparative genomics reveals insights into cyanobacterial evolution and habitat adaptation.</title>
        <authorList>
            <person name="Chen M.Y."/>
            <person name="Teng W.K."/>
            <person name="Zhao L."/>
            <person name="Hu C.X."/>
            <person name="Zhou Y.K."/>
            <person name="Han B.P."/>
            <person name="Song L.R."/>
            <person name="Shu W.S."/>
        </authorList>
    </citation>
    <scope>NUCLEOTIDE SEQUENCE [LARGE SCALE GENOMIC DNA]</scope>
    <source>
        <strain evidence="10 11">FACHB-119</strain>
    </source>
</reference>
<dbReference type="NCBIfam" id="TIGR03661">
    <property type="entry name" value="T1SS_VCA0849"/>
    <property type="match status" value="1"/>
</dbReference>
<dbReference type="PROSITE" id="PS00330">
    <property type="entry name" value="HEMOLYSIN_CALCIUM"/>
    <property type="match status" value="3"/>
</dbReference>
<dbReference type="CDD" id="cd04486">
    <property type="entry name" value="YhcR_OBF_like"/>
    <property type="match status" value="1"/>
</dbReference>
<dbReference type="InterPro" id="IPR005135">
    <property type="entry name" value="Endo/exonuclease/phosphatase"/>
</dbReference>
<feature type="compositionally biased region" description="Polar residues" evidence="8">
    <location>
        <begin position="827"/>
        <end position="840"/>
    </location>
</feature>
<dbReference type="SUPFAM" id="SSF51120">
    <property type="entry name" value="beta-Roll"/>
    <property type="match status" value="1"/>
</dbReference>
<dbReference type="SUPFAM" id="SSF141072">
    <property type="entry name" value="CalX-like"/>
    <property type="match status" value="2"/>
</dbReference>